<keyword evidence="3" id="KW-1185">Reference proteome</keyword>
<gene>
    <name evidence="2" type="ORF">RF55_10000</name>
</gene>
<comment type="caution">
    <text evidence="2">The sequence shown here is derived from an EMBL/GenBank/DDBJ whole genome shotgun (WGS) entry which is preliminary data.</text>
</comment>
<evidence type="ECO:0000313" key="2">
    <source>
        <dbReference type="EMBL" id="KMQ90263.1"/>
    </source>
</evidence>
<dbReference type="AlphaFoldDB" id="A0A0J7KIK5"/>
<name>A0A0J7KIK5_LASNI</name>
<evidence type="ECO:0000256" key="1">
    <source>
        <dbReference type="SAM" id="MobiDB-lite"/>
    </source>
</evidence>
<sequence length="213" mass="23157">MDVTISNMDNPKEETCKVMESKTKKKKQQSNKSVTSQTPKSSTSKGVNRGNGKPGNTNLPKRRRPPRTAAVAIKGVTEGFSYSAALKKLREEISLPALQIESSLIRHSANGGVIIKIPGKDRVNKAETLKQKISEVLLMLLKDTAVVTRPVIKGEVRIIGLDDTVCKEKVADILTAVGGCTSAEVKVGIIRIMTNEIYMAWAQCPLKVAIKAF</sequence>
<evidence type="ECO:0008006" key="4">
    <source>
        <dbReference type="Google" id="ProtNLM"/>
    </source>
</evidence>
<accession>A0A0J7KIK5</accession>
<dbReference type="EMBL" id="LBMM01006857">
    <property type="protein sequence ID" value="KMQ90263.1"/>
    <property type="molecule type" value="Genomic_DNA"/>
</dbReference>
<dbReference type="PaxDb" id="67767-A0A0J7KIK5"/>
<dbReference type="Proteomes" id="UP000036403">
    <property type="component" value="Unassembled WGS sequence"/>
</dbReference>
<organism evidence="2 3">
    <name type="scientific">Lasius niger</name>
    <name type="common">Black garden ant</name>
    <dbReference type="NCBI Taxonomy" id="67767"/>
    <lineage>
        <taxon>Eukaryota</taxon>
        <taxon>Metazoa</taxon>
        <taxon>Ecdysozoa</taxon>
        <taxon>Arthropoda</taxon>
        <taxon>Hexapoda</taxon>
        <taxon>Insecta</taxon>
        <taxon>Pterygota</taxon>
        <taxon>Neoptera</taxon>
        <taxon>Endopterygota</taxon>
        <taxon>Hymenoptera</taxon>
        <taxon>Apocrita</taxon>
        <taxon>Aculeata</taxon>
        <taxon>Formicoidea</taxon>
        <taxon>Formicidae</taxon>
        <taxon>Formicinae</taxon>
        <taxon>Lasius</taxon>
        <taxon>Lasius</taxon>
    </lineage>
</organism>
<evidence type="ECO:0000313" key="3">
    <source>
        <dbReference type="Proteomes" id="UP000036403"/>
    </source>
</evidence>
<feature type="compositionally biased region" description="Basic and acidic residues" evidence="1">
    <location>
        <begin position="10"/>
        <end position="22"/>
    </location>
</feature>
<protein>
    <recommendedName>
        <fullName evidence="4">Gag-pol polyprotein</fullName>
    </recommendedName>
</protein>
<dbReference type="OrthoDB" id="7554612at2759"/>
<proteinExistence type="predicted"/>
<feature type="region of interest" description="Disordered" evidence="1">
    <location>
        <begin position="1"/>
        <end position="67"/>
    </location>
</feature>
<reference evidence="2 3" key="1">
    <citation type="submission" date="2015-04" db="EMBL/GenBank/DDBJ databases">
        <title>Lasius niger genome sequencing.</title>
        <authorList>
            <person name="Konorov E.A."/>
            <person name="Nikitin M.A."/>
            <person name="Kirill M.V."/>
            <person name="Chang P."/>
        </authorList>
    </citation>
    <scope>NUCLEOTIDE SEQUENCE [LARGE SCALE GENOMIC DNA]</scope>
    <source>
        <tissue evidence="2">Whole</tissue>
    </source>
</reference>